<name>A0A1N7F752_9EURY</name>
<dbReference type="EMBL" id="FTNP01000005">
    <property type="protein sequence ID" value="SIR96082.1"/>
    <property type="molecule type" value="Genomic_DNA"/>
</dbReference>
<reference evidence="1 2" key="1">
    <citation type="submission" date="2017-01" db="EMBL/GenBank/DDBJ databases">
        <authorList>
            <person name="Mah S.A."/>
            <person name="Swanson W.J."/>
            <person name="Moy G.W."/>
            <person name="Vacquier V.D."/>
        </authorList>
    </citation>
    <scope>NUCLEOTIDE SEQUENCE [LARGE SCALE GENOMIC DNA]</scope>
    <source>
        <strain evidence="1 2">CGMCC 1.8909</strain>
    </source>
</reference>
<gene>
    <name evidence="1" type="ORF">SAMN05421809_3061</name>
</gene>
<keyword evidence="2" id="KW-1185">Reference proteome</keyword>
<proteinExistence type="predicted"/>
<evidence type="ECO:0000313" key="2">
    <source>
        <dbReference type="Proteomes" id="UP000185687"/>
    </source>
</evidence>
<organism evidence="1 2">
    <name type="scientific">Natronorubrum daqingense</name>
    <dbReference type="NCBI Taxonomy" id="588898"/>
    <lineage>
        <taxon>Archaea</taxon>
        <taxon>Methanobacteriati</taxon>
        <taxon>Methanobacteriota</taxon>
        <taxon>Stenosarchaea group</taxon>
        <taxon>Halobacteria</taxon>
        <taxon>Halobacteriales</taxon>
        <taxon>Natrialbaceae</taxon>
        <taxon>Natronorubrum</taxon>
    </lineage>
</organism>
<accession>A0A1N7F752</accession>
<dbReference type="Proteomes" id="UP000185687">
    <property type="component" value="Unassembled WGS sequence"/>
</dbReference>
<protein>
    <submittedName>
        <fullName evidence="1">Uncharacterized protein</fullName>
    </submittedName>
</protein>
<dbReference type="AlphaFoldDB" id="A0A1N7F752"/>
<evidence type="ECO:0000313" key="1">
    <source>
        <dbReference type="EMBL" id="SIR96082.1"/>
    </source>
</evidence>
<sequence length="39" mass="4440">MEQRASAQGQFLVFVHYYNTQRPNHVLDVHTPAGEVIEG</sequence>